<dbReference type="PANTHER" id="PTHR12277:SF79">
    <property type="entry name" value="XAA-PRO DIPEPTIDYL-PEPTIDASE-RELATED"/>
    <property type="match status" value="1"/>
</dbReference>
<dbReference type="InterPro" id="IPR029058">
    <property type="entry name" value="AB_hydrolase_fold"/>
</dbReference>
<keyword evidence="3" id="KW-1185">Reference proteome</keyword>
<feature type="chain" id="PRO_5003373651" evidence="1">
    <location>
        <begin position="18"/>
        <end position="378"/>
    </location>
</feature>
<feature type="signal peptide" evidence="1">
    <location>
        <begin position="1"/>
        <end position="17"/>
    </location>
</feature>
<dbReference type="RefSeq" id="WP_014141799.1">
    <property type="nucleotide sequence ID" value="NC_016111.1"/>
</dbReference>
<organism evidence="2 3">
    <name type="scientific">Streptantibioticus cattleyicolor (strain ATCC 35852 / DSM 46488 / JCM 4925 / NBRC 14057 / NRRL 8057)</name>
    <name type="common">Streptomyces cattleya</name>
    <dbReference type="NCBI Taxonomy" id="1003195"/>
    <lineage>
        <taxon>Bacteria</taxon>
        <taxon>Bacillati</taxon>
        <taxon>Actinomycetota</taxon>
        <taxon>Actinomycetes</taxon>
        <taxon>Kitasatosporales</taxon>
        <taxon>Streptomycetaceae</taxon>
        <taxon>Streptantibioticus</taxon>
    </lineage>
</organism>
<evidence type="ECO:0000313" key="2">
    <source>
        <dbReference type="EMBL" id="AEW93405.1"/>
    </source>
</evidence>
<dbReference type="AlphaFoldDB" id="F8JY21"/>
<dbReference type="EMBL" id="CP003219">
    <property type="protein sequence ID" value="AEW93405.1"/>
    <property type="molecule type" value="Genomic_DNA"/>
</dbReference>
<evidence type="ECO:0000256" key="1">
    <source>
        <dbReference type="SAM" id="SignalP"/>
    </source>
</evidence>
<dbReference type="SUPFAM" id="SSF53474">
    <property type="entry name" value="alpha/beta-Hydrolases"/>
    <property type="match status" value="1"/>
</dbReference>
<gene>
    <name evidence="2" type="ordered locus">SCATT_10340</name>
</gene>
<dbReference type="KEGG" id="scy:SCATT_10340"/>
<evidence type="ECO:0000313" key="3">
    <source>
        <dbReference type="Proteomes" id="UP000007842"/>
    </source>
</evidence>
<dbReference type="PATRIC" id="fig|1003195.11.peg.2622"/>
<reference evidence="3" key="1">
    <citation type="submission" date="2011-12" db="EMBL/GenBank/DDBJ databases">
        <title>Complete genome sequence of Streptomyces cattleya strain DSM 46488.</title>
        <authorList>
            <person name="Ou H.-Y."/>
            <person name="Li P."/>
            <person name="Zhao C."/>
            <person name="O'Hagan D."/>
            <person name="Deng Z."/>
        </authorList>
    </citation>
    <scope>NUCLEOTIDE SEQUENCE [LARGE SCALE GENOMIC DNA]</scope>
    <source>
        <strain evidence="3">ATCC 35852 / DSM 46488 / JCM 4925 / NBRC 14057 / NRRL 8057</strain>
    </source>
</reference>
<dbReference type="KEGG" id="sct:SCAT_1041"/>
<accession>F8JY21</accession>
<accession>G8WNT2</accession>
<dbReference type="Gene3D" id="3.40.50.1820">
    <property type="entry name" value="alpha/beta hydrolase"/>
    <property type="match status" value="1"/>
</dbReference>
<proteinExistence type="predicted"/>
<name>F8JY21_STREN</name>
<keyword evidence="1" id="KW-0732">Signal</keyword>
<dbReference type="STRING" id="1003195.SCATT_10340"/>
<dbReference type="eggNOG" id="COG1073">
    <property type="taxonomic scope" value="Bacteria"/>
</dbReference>
<dbReference type="OrthoDB" id="8111537at2"/>
<sequence length="378" mass="40536">MRTVRTAALLAATCAGAGLATVAAGRYVCDLALRPRHGGTALAGPPAQQAPPLTVHRVEPGRITLSRCLTSVRPGRYGLAGAGCHAVVGPVVETRPDSVTRELESVQFGDFRPGTRVRITPQLHTGDPAQAHGVAFHDVTVDGELGPMPAWLTDGARDTWVIAVHGLGTTREHPLNLLPFWRRARMPALLISYRNDPGAPDSADRIGHLGDTEWADVDAALRYAVRGGARRVVLHGWSTGAAMALRVADHSPLRGHVSGLILDSPVLEWQAAVRGVARSHHVPDALVPLAVRAAQGRTGLHAERLADSAEPDRLTVPTLVVHGPDDTIAPWEPSRELAARRPDLVTLRTVPRAEHQAMWNADPTGYEEALRRFLTPLV</sequence>
<dbReference type="HOGENOM" id="CLU_057522_0_0_11"/>
<dbReference type="Proteomes" id="UP000007842">
    <property type="component" value="Chromosome"/>
</dbReference>
<protein>
    <submittedName>
        <fullName evidence="2">Putative secreted protein</fullName>
    </submittedName>
</protein>
<dbReference type="PANTHER" id="PTHR12277">
    <property type="entry name" value="ALPHA/BETA HYDROLASE DOMAIN-CONTAINING PROTEIN"/>
    <property type="match status" value="1"/>
</dbReference>